<sequence>KGDNTDLGNWRPLTMLCVDYKLLARVLANRMGTVLPHLVHVDQTSGVAGRSLSQYADDTPLLLDRDACLVRALEIFQNFGPMKLLGVSFETVNSATINWTPRLSAVQKKLFLWKSRCLTFIGKARGLMVWSNLAPRVEQQPWHYHHATKWLRVHPEASDAAVRTNHKVLYCAVKQGAVAPAVVGTPARIWRGIQPRGLENGLKDLNWLCLHKCLPVRDTMYRHGLARFPGWPRATCAGEETVRHVMWDCPVARVVWAKARAAEERLTARTGFCRSVIMGLLGLTVENVRCIQWNQQEKAFDVTLMDLNVFNRVAETCVKEAGPPFCRRCRRVGHRESDCAGGRCRRCGEGGHEAKDCLIPKACNGC</sequence>
<evidence type="ECO:0000256" key="1">
    <source>
        <dbReference type="PROSITE-ProRule" id="PRU00047"/>
    </source>
</evidence>
<dbReference type="InterPro" id="IPR001878">
    <property type="entry name" value="Znf_CCHC"/>
</dbReference>
<dbReference type="Proteomes" id="UP001148018">
    <property type="component" value="Unassembled WGS sequence"/>
</dbReference>
<feature type="non-terminal residue" evidence="3">
    <location>
        <position position="1"/>
    </location>
</feature>
<dbReference type="OrthoDB" id="416119at2759"/>
<dbReference type="PANTHER" id="PTHR22639:SF3">
    <property type="entry name" value="ZINC FINGER CCHC DOMAIN-CONTAINING PROTEIN 3"/>
    <property type="match status" value="1"/>
</dbReference>
<dbReference type="AlphaFoldDB" id="A0A9Q0DN59"/>
<dbReference type="EMBL" id="JANIIK010000113">
    <property type="protein sequence ID" value="KAJ3591795.1"/>
    <property type="molecule type" value="Genomic_DNA"/>
</dbReference>
<evidence type="ECO:0000313" key="4">
    <source>
        <dbReference type="Proteomes" id="UP001148018"/>
    </source>
</evidence>
<dbReference type="InterPro" id="IPR042509">
    <property type="entry name" value="ZCCHC3"/>
</dbReference>
<dbReference type="GO" id="GO:0008270">
    <property type="term" value="F:zinc ion binding"/>
    <property type="evidence" value="ECO:0007669"/>
    <property type="project" value="UniProtKB-KW"/>
</dbReference>
<dbReference type="InterPro" id="IPR036875">
    <property type="entry name" value="Znf_CCHC_sf"/>
</dbReference>
<dbReference type="InterPro" id="IPR057810">
    <property type="entry name" value="RBD_ZCCHC3_1st"/>
</dbReference>
<evidence type="ECO:0000313" key="3">
    <source>
        <dbReference type="EMBL" id="KAJ3591795.1"/>
    </source>
</evidence>
<dbReference type="SUPFAM" id="SSF57756">
    <property type="entry name" value="Retrovirus zinc finger-like domains"/>
    <property type="match status" value="1"/>
</dbReference>
<protein>
    <recommendedName>
        <fullName evidence="2">CCHC-type domain-containing protein</fullName>
    </recommendedName>
</protein>
<dbReference type="GO" id="GO:0002218">
    <property type="term" value="P:activation of innate immune response"/>
    <property type="evidence" value="ECO:0007669"/>
    <property type="project" value="InterPro"/>
</dbReference>
<name>A0A9Q0DN59_9TELE</name>
<reference evidence="3" key="1">
    <citation type="submission" date="2022-07" db="EMBL/GenBank/DDBJ databases">
        <title>Chromosome-level genome of Muraenolepis orangiensis.</title>
        <authorList>
            <person name="Kim J."/>
        </authorList>
    </citation>
    <scope>NUCLEOTIDE SEQUENCE</scope>
    <source>
        <strain evidence="3">KU_S4_2022</strain>
        <tissue evidence="3">Muscle</tissue>
    </source>
</reference>
<keyword evidence="1" id="KW-0862">Zinc</keyword>
<dbReference type="Pfam" id="PF23057">
    <property type="entry name" value="RBD_ZCCHC3_1st"/>
    <property type="match status" value="1"/>
</dbReference>
<dbReference type="GO" id="GO:0003723">
    <property type="term" value="F:RNA binding"/>
    <property type="evidence" value="ECO:0007669"/>
    <property type="project" value="InterPro"/>
</dbReference>
<evidence type="ECO:0000259" key="2">
    <source>
        <dbReference type="PROSITE" id="PS50158"/>
    </source>
</evidence>
<feature type="domain" description="CCHC-type" evidence="2">
    <location>
        <begin position="343"/>
        <end position="357"/>
    </location>
</feature>
<feature type="non-terminal residue" evidence="3">
    <location>
        <position position="366"/>
    </location>
</feature>
<keyword evidence="1" id="KW-0479">Metal-binding</keyword>
<comment type="caution">
    <text evidence="3">The sequence shown here is derived from an EMBL/GenBank/DDBJ whole genome shotgun (WGS) entry which is preliminary data.</text>
</comment>
<gene>
    <name evidence="3" type="ORF">NHX12_006927</name>
</gene>
<keyword evidence="1" id="KW-0863">Zinc-finger</keyword>
<dbReference type="PROSITE" id="PS50158">
    <property type="entry name" value="ZF_CCHC"/>
    <property type="match status" value="1"/>
</dbReference>
<accession>A0A9Q0DN59</accession>
<organism evidence="3 4">
    <name type="scientific">Muraenolepis orangiensis</name>
    <name type="common">Patagonian moray cod</name>
    <dbReference type="NCBI Taxonomy" id="630683"/>
    <lineage>
        <taxon>Eukaryota</taxon>
        <taxon>Metazoa</taxon>
        <taxon>Chordata</taxon>
        <taxon>Craniata</taxon>
        <taxon>Vertebrata</taxon>
        <taxon>Euteleostomi</taxon>
        <taxon>Actinopterygii</taxon>
        <taxon>Neopterygii</taxon>
        <taxon>Teleostei</taxon>
        <taxon>Neoteleostei</taxon>
        <taxon>Acanthomorphata</taxon>
        <taxon>Zeiogadaria</taxon>
        <taxon>Gadariae</taxon>
        <taxon>Gadiformes</taxon>
        <taxon>Muraenolepidoidei</taxon>
        <taxon>Muraenolepididae</taxon>
        <taxon>Muraenolepis</taxon>
    </lineage>
</organism>
<dbReference type="SMART" id="SM00343">
    <property type="entry name" value="ZnF_C2HC"/>
    <property type="match status" value="2"/>
</dbReference>
<dbReference type="PANTHER" id="PTHR22639">
    <property type="entry name" value="GAG-RELATED PROTEIN"/>
    <property type="match status" value="1"/>
</dbReference>
<keyword evidence="4" id="KW-1185">Reference proteome</keyword>
<dbReference type="GO" id="GO:0003690">
    <property type="term" value="F:double-stranded DNA binding"/>
    <property type="evidence" value="ECO:0007669"/>
    <property type="project" value="InterPro"/>
</dbReference>
<proteinExistence type="predicted"/>